<evidence type="ECO:0000256" key="2">
    <source>
        <dbReference type="ARBA" id="ARBA00022515"/>
    </source>
</evidence>
<proteinExistence type="predicted"/>
<feature type="domain" description="DUF7146" evidence="8">
    <location>
        <begin position="99"/>
        <end position="192"/>
    </location>
</feature>
<accession>A0ABY0DFT1</accession>
<dbReference type="Gene3D" id="3.90.580.10">
    <property type="entry name" value="Zinc finger, CHC2-type domain"/>
    <property type="match status" value="1"/>
</dbReference>
<dbReference type="Pfam" id="PF13362">
    <property type="entry name" value="Toprim_3"/>
    <property type="match status" value="1"/>
</dbReference>
<comment type="caution">
    <text evidence="9">The sequence shown here is derived from an EMBL/GenBank/DDBJ whole genome shotgun (WGS) entry which is preliminary data.</text>
</comment>
<dbReference type="EMBL" id="RDRA01000014">
    <property type="protein sequence ID" value="RXG91564.1"/>
    <property type="molecule type" value="Genomic_DNA"/>
</dbReference>
<keyword evidence="3" id="KW-0808">Transferase</keyword>
<evidence type="ECO:0000256" key="6">
    <source>
        <dbReference type="ARBA" id="ARBA00023163"/>
    </source>
</evidence>
<dbReference type="RefSeq" id="WP_128941038.1">
    <property type="nucleotide sequence ID" value="NZ_RDRA01000014.1"/>
</dbReference>
<evidence type="ECO:0000256" key="3">
    <source>
        <dbReference type="ARBA" id="ARBA00022679"/>
    </source>
</evidence>
<keyword evidence="4" id="KW-0548">Nucleotidyltransferase</keyword>
<evidence type="ECO:0008006" key="11">
    <source>
        <dbReference type="Google" id="ProtNLM"/>
    </source>
</evidence>
<sequence length="303" mass="33476">MNAEALAQALGAVRSGRQWKCRCVAHEDHSPSMIIFDGRDSVQVRCMSGCEPADIIAVLRSRGLWDGMGENGRPWTPKGKKSVSHETLEDKRTQQLCVLARCIFDDAQPIKGTIAQAYFESRDLWSVAMEIDDIRFHPRCPREKSDHPAIVVAMRSVHSRAITAIQRIFLDRHGRKTSKGMMLGSAGGAAMQLQPKIGTMLHIAEGLETALAVIAQDHCPAWALGSASLIQTFPVLEDINELVIWADHDPLQLIGGKMVRPGERAAVICAQRWIAAHKQADIFKARGEGKDQADVWSERCGRL</sequence>
<keyword evidence="5" id="KW-0235">DNA replication</keyword>
<dbReference type="InterPro" id="IPR036977">
    <property type="entry name" value="DNA_primase_Znf_CHC2"/>
</dbReference>
<dbReference type="Proteomes" id="UP000289946">
    <property type="component" value="Unassembled WGS sequence"/>
</dbReference>
<evidence type="ECO:0000256" key="1">
    <source>
        <dbReference type="ARBA" id="ARBA00022478"/>
    </source>
</evidence>
<evidence type="ECO:0000256" key="4">
    <source>
        <dbReference type="ARBA" id="ARBA00022695"/>
    </source>
</evidence>
<keyword evidence="2" id="KW-0639">Primosome</keyword>
<protein>
    <recommendedName>
        <fullName evidence="11">Toprim domain-containing protein</fullName>
    </recommendedName>
</protein>
<keyword evidence="1" id="KW-0240">DNA-directed RNA polymerase</keyword>
<gene>
    <name evidence="9" type="ORF">EAS62_24090</name>
</gene>
<dbReference type="Pfam" id="PF23639">
    <property type="entry name" value="DUF7146"/>
    <property type="match status" value="1"/>
</dbReference>
<keyword evidence="10" id="KW-1185">Reference proteome</keyword>
<evidence type="ECO:0000259" key="7">
    <source>
        <dbReference type="Pfam" id="PF13362"/>
    </source>
</evidence>
<dbReference type="InterPro" id="IPR006171">
    <property type="entry name" value="TOPRIM_dom"/>
</dbReference>
<keyword evidence="6" id="KW-0804">Transcription</keyword>
<dbReference type="InterPro" id="IPR055570">
    <property type="entry name" value="DUF7146"/>
</dbReference>
<evidence type="ECO:0000313" key="10">
    <source>
        <dbReference type="Proteomes" id="UP000289946"/>
    </source>
</evidence>
<organism evidence="9 10">
    <name type="scientific">Bradyrhizobium zhanjiangense</name>
    <dbReference type="NCBI Taxonomy" id="1325107"/>
    <lineage>
        <taxon>Bacteria</taxon>
        <taxon>Pseudomonadati</taxon>
        <taxon>Pseudomonadota</taxon>
        <taxon>Alphaproteobacteria</taxon>
        <taxon>Hyphomicrobiales</taxon>
        <taxon>Nitrobacteraceae</taxon>
        <taxon>Bradyrhizobium</taxon>
    </lineage>
</organism>
<feature type="domain" description="Toprim" evidence="7">
    <location>
        <begin position="201"/>
        <end position="298"/>
    </location>
</feature>
<evidence type="ECO:0000313" key="9">
    <source>
        <dbReference type="EMBL" id="RXG91564.1"/>
    </source>
</evidence>
<evidence type="ECO:0000256" key="5">
    <source>
        <dbReference type="ARBA" id="ARBA00022705"/>
    </source>
</evidence>
<evidence type="ECO:0000259" key="8">
    <source>
        <dbReference type="Pfam" id="PF23639"/>
    </source>
</evidence>
<reference evidence="9 10" key="1">
    <citation type="submission" date="2018-10" db="EMBL/GenBank/DDBJ databases">
        <title>Bradyrhizobium sp. nov., isolated from effective nodules of peanut in China.</title>
        <authorList>
            <person name="Li Y."/>
        </authorList>
    </citation>
    <scope>NUCLEOTIDE SEQUENCE [LARGE SCALE GENOMIC DNA]</scope>
    <source>
        <strain evidence="9 10">CCBAU 51781</strain>
    </source>
</reference>
<name>A0ABY0DFT1_9BRAD</name>